<organism evidence="1 2">
    <name type="scientific">Streptococcus ruminicola</name>
    <dbReference type="NCBI Taxonomy" id="2686210"/>
    <lineage>
        <taxon>Bacteria</taxon>
        <taxon>Bacillati</taxon>
        <taxon>Bacillota</taxon>
        <taxon>Bacilli</taxon>
        <taxon>Lactobacillales</taxon>
        <taxon>Streptococcaceae</taxon>
        <taxon>Streptococcus</taxon>
    </lineage>
</organism>
<protein>
    <submittedName>
        <fullName evidence="1">Uncharacterized protein</fullName>
    </submittedName>
</protein>
<proteinExistence type="predicted"/>
<dbReference type="Proteomes" id="UP000503166">
    <property type="component" value="Chromosome"/>
</dbReference>
<dbReference type="EMBL" id="CP046919">
    <property type="protein sequence ID" value="QIM45692.1"/>
    <property type="molecule type" value="Genomic_DNA"/>
</dbReference>
<name>A0A6G8HXV2_9STRE</name>
<sequence length="60" mass="6796">MEFYKEYTDDRLTSACTQLNADVQNNEQWRSEVVGYASLDGCSSVLVRWIGLSSTPFKGE</sequence>
<dbReference type="AlphaFoldDB" id="A0A6G8HXV2"/>
<evidence type="ECO:0000313" key="1">
    <source>
        <dbReference type="EMBL" id="QIM45692.1"/>
    </source>
</evidence>
<evidence type="ECO:0000313" key="2">
    <source>
        <dbReference type="Proteomes" id="UP000503166"/>
    </source>
</evidence>
<dbReference type="RefSeq" id="WP_166042995.1">
    <property type="nucleotide sequence ID" value="NZ_CP046919.1"/>
</dbReference>
<dbReference type="KEGG" id="srum:GPZ88_00865"/>
<reference evidence="1 2" key="1">
    <citation type="submission" date="2019-12" db="EMBL/GenBank/DDBJ databases">
        <title>Complete genome sequence of Streptococcus sp. CNU G2 isolated frome Bos taurus coreanae.</title>
        <authorList>
            <person name="Park S.Y."/>
            <person name="Kim J.H."/>
            <person name="Seo S.W."/>
        </authorList>
    </citation>
    <scope>NUCLEOTIDE SEQUENCE [LARGE SCALE GENOMIC DNA]</scope>
    <source>
        <strain evidence="1 2">CNU G2</strain>
    </source>
</reference>
<gene>
    <name evidence="1" type="ORF">GPZ88_00865</name>
</gene>
<accession>A0A6G8HXV2</accession>